<keyword evidence="10" id="KW-0594">Phospholipid biosynthesis</keyword>
<evidence type="ECO:0000256" key="13">
    <source>
        <dbReference type="SAM" id="Phobius"/>
    </source>
</evidence>
<dbReference type="InterPro" id="IPR045252">
    <property type="entry name" value="LPCAT1-like"/>
</dbReference>
<dbReference type="EMBL" id="JAPFFF010000027">
    <property type="protein sequence ID" value="KAK8847882.1"/>
    <property type="molecule type" value="Genomic_DNA"/>
</dbReference>
<name>A0ABR2HI42_9EUKA</name>
<evidence type="ECO:0000256" key="12">
    <source>
        <dbReference type="ARBA" id="ARBA00023315"/>
    </source>
</evidence>
<evidence type="ECO:0000256" key="7">
    <source>
        <dbReference type="ARBA" id="ARBA00022989"/>
    </source>
</evidence>
<keyword evidence="12 15" id="KW-0012">Acyltransferase</keyword>
<keyword evidence="8" id="KW-0443">Lipid metabolism</keyword>
<dbReference type="PANTHER" id="PTHR23063:SF52">
    <property type="entry name" value="LYSOPHOSPHATIDYLCHOLINE ACYLTRANSFERASE"/>
    <property type="match status" value="1"/>
</dbReference>
<dbReference type="PANTHER" id="PTHR23063">
    <property type="entry name" value="PHOSPHOLIPID ACYLTRANSFERASE"/>
    <property type="match status" value="1"/>
</dbReference>
<evidence type="ECO:0000256" key="11">
    <source>
        <dbReference type="ARBA" id="ARBA00023264"/>
    </source>
</evidence>
<dbReference type="InterPro" id="IPR002123">
    <property type="entry name" value="Plipid/glycerol_acylTrfase"/>
</dbReference>
<gene>
    <name evidence="15" type="ORF">M9Y10_018920</name>
</gene>
<dbReference type="CDD" id="cd07991">
    <property type="entry name" value="LPLAT_LPCAT1-like"/>
    <property type="match status" value="1"/>
</dbReference>
<evidence type="ECO:0000256" key="4">
    <source>
        <dbReference type="ARBA" id="ARBA00022516"/>
    </source>
</evidence>
<reference evidence="15 16" key="1">
    <citation type="submission" date="2024-04" db="EMBL/GenBank/DDBJ databases">
        <title>Tritrichomonas musculus Genome.</title>
        <authorList>
            <person name="Alves-Ferreira E."/>
            <person name="Grigg M."/>
            <person name="Lorenzi H."/>
            <person name="Galac M."/>
        </authorList>
    </citation>
    <scope>NUCLEOTIDE SEQUENCE [LARGE SCALE GENOMIC DNA]</scope>
    <source>
        <strain evidence="15 16">EAF2021</strain>
    </source>
</reference>
<evidence type="ECO:0000259" key="14">
    <source>
        <dbReference type="SMART" id="SM00563"/>
    </source>
</evidence>
<keyword evidence="6 13" id="KW-0812">Transmembrane</keyword>
<accession>A0ABR2HI42</accession>
<evidence type="ECO:0000256" key="5">
    <source>
        <dbReference type="ARBA" id="ARBA00022679"/>
    </source>
</evidence>
<evidence type="ECO:0000256" key="1">
    <source>
        <dbReference type="ARBA" id="ARBA00004370"/>
    </source>
</evidence>
<keyword evidence="7 13" id="KW-1133">Transmembrane helix</keyword>
<dbReference type="SMART" id="SM00563">
    <property type="entry name" value="PlsC"/>
    <property type="match status" value="1"/>
</dbReference>
<comment type="subcellular location">
    <subcellularLocation>
        <location evidence="1">Membrane</location>
    </subcellularLocation>
</comment>
<dbReference type="Pfam" id="PF01553">
    <property type="entry name" value="Acyltransferase"/>
    <property type="match status" value="1"/>
</dbReference>
<evidence type="ECO:0000256" key="3">
    <source>
        <dbReference type="ARBA" id="ARBA00008655"/>
    </source>
</evidence>
<evidence type="ECO:0000256" key="6">
    <source>
        <dbReference type="ARBA" id="ARBA00022692"/>
    </source>
</evidence>
<keyword evidence="4" id="KW-0444">Lipid biosynthesis</keyword>
<comment type="caution">
    <text evidence="15">The sequence shown here is derived from an EMBL/GenBank/DDBJ whole genome shotgun (WGS) entry which is preliminary data.</text>
</comment>
<evidence type="ECO:0000256" key="9">
    <source>
        <dbReference type="ARBA" id="ARBA00023136"/>
    </source>
</evidence>
<proteinExistence type="inferred from homology"/>
<protein>
    <submittedName>
        <fullName evidence="15">Lysophosphatidylcholine acyltransferase 2</fullName>
    </submittedName>
</protein>
<evidence type="ECO:0000256" key="2">
    <source>
        <dbReference type="ARBA" id="ARBA00005189"/>
    </source>
</evidence>
<dbReference type="Proteomes" id="UP001470230">
    <property type="component" value="Unassembled WGS sequence"/>
</dbReference>
<organism evidence="15 16">
    <name type="scientific">Tritrichomonas musculus</name>
    <dbReference type="NCBI Taxonomy" id="1915356"/>
    <lineage>
        <taxon>Eukaryota</taxon>
        <taxon>Metamonada</taxon>
        <taxon>Parabasalia</taxon>
        <taxon>Tritrichomonadida</taxon>
        <taxon>Tritrichomonadidae</taxon>
        <taxon>Tritrichomonas</taxon>
    </lineage>
</organism>
<keyword evidence="16" id="KW-1185">Reference proteome</keyword>
<feature type="transmembrane region" description="Helical" evidence="13">
    <location>
        <begin position="50"/>
        <end position="78"/>
    </location>
</feature>
<keyword evidence="9 13" id="KW-0472">Membrane</keyword>
<dbReference type="GO" id="GO:0016746">
    <property type="term" value="F:acyltransferase activity"/>
    <property type="evidence" value="ECO:0007669"/>
    <property type="project" value="UniProtKB-KW"/>
</dbReference>
<comment type="similarity">
    <text evidence="3">Belongs to the 1-acyl-sn-glycerol-3-phosphate acyltransferase family.</text>
</comment>
<feature type="transmembrane region" description="Helical" evidence="13">
    <location>
        <begin position="98"/>
        <end position="117"/>
    </location>
</feature>
<evidence type="ECO:0000256" key="10">
    <source>
        <dbReference type="ARBA" id="ARBA00023209"/>
    </source>
</evidence>
<evidence type="ECO:0000256" key="8">
    <source>
        <dbReference type="ARBA" id="ARBA00023098"/>
    </source>
</evidence>
<comment type="pathway">
    <text evidence="2">Lipid metabolism.</text>
</comment>
<evidence type="ECO:0000313" key="15">
    <source>
        <dbReference type="EMBL" id="KAK8847882.1"/>
    </source>
</evidence>
<feature type="domain" description="Phospholipid/glycerol acyltransferase" evidence="14">
    <location>
        <begin position="126"/>
        <end position="232"/>
    </location>
</feature>
<dbReference type="SUPFAM" id="SSF69593">
    <property type="entry name" value="Glycerol-3-phosphate (1)-acyltransferase"/>
    <property type="match status" value="1"/>
</dbReference>
<keyword evidence="5" id="KW-0808">Transferase</keyword>
<keyword evidence="11" id="KW-1208">Phospholipid metabolism</keyword>
<evidence type="ECO:0000313" key="16">
    <source>
        <dbReference type="Proteomes" id="UP001470230"/>
    </source>
</evidence>
<sequence length="319" mass="37109">MIEHFRFYQPPVTNDPDMHHQSALHDATVEELKKLRKPPKYSFTQRVPQIILFLLVGIIRIIVTFSFSIIAGPVFIILCTIWRSFDYPESWRRLLKQIWVILARIFLFLLGIFRINFHGEPDSDSRFIISNHTCFFDGWLFLPLMPRPLDKIELLNIPCIKEMWRVFDGIPIDRSKSNGMTKVILKNAANANAPQIQMFPEGATTNGDYMLKFHLGAFLSDLPLQPAAIRYTLWGTSKKISHLSFFHNYPSHWIEFLSIPMITVDIYFLQTVSLKKTQENNPRLFADEVSLMIANFLGIPVLNLTSSTIYKQPQRKKNH</sequence>